<dbReference type="RefSeq" id="WP_138857868.1">
    <property type="nucleotide sequence ID" value="NZ_CP040709.1"/>
</dbReference>
<dbReference type="Proteomes" id="UP000554837">
    <property type="component" value="Unassembled WGS sequence"/>
</dbReference>
<reference evidence="1 2" key="1">
    <citation type="submission" date="2020-08" db="EMBL/GenBank/DDBJ databases">
        <title>Genomic Encyclopedia of Type Strains, Phase IV (KMG-IV): sequencing the most valuable type-strain genomes for metagenomic binning, comparative biology and taxonomic classification.</title>
        <authorList>
            <person name="Goeker M."/>
        </authorList>
    </citation>
    <scope>NUCLEOTIDE SEQUENCE [LARGE SCALE GENOMIC DNA]</scope>
    <source>
        <strain evidence="1 2">DSM 23958</strain>
    </source>
</reference>
<sequence length="136" mass="15069">MSAAVEFANKNFPKSFVANENDVFDVCNGTNCFQVRRIEGSWRSSRGSLGVSTDSYKSNNKNYINLSVQGASAWVDAPAHFNGSNYLVVVNGHWDSKLWSYNGVPYQITDVWVVDSVEFVYVGGGDPYLDKPPNTN</sequence>
<proteinExistence type="predicted"/>
<accession>A0A840S1T4</accession>
<dbReference type="EMBL" id="JACHHO010000001">
    <property type="protein sequence ID" value="MBB5203046.1"/>
    <property type="molecule type" value="Genomic_DNA"/>
</dbReference>
<name>A0A840S1T4_9BURK</name>
<dbReference type="AlphaFoldDB" id="A0A840S1T4"/>
<keyword evidence="2" id="KW-1185">Reference proteome</keyword>
<protein>
    <submittedName>
        <fullName evidence="1">Uncharacterized protein</fullName>
    </submittedName>
</protein>
<comment type="caution">
    <text evidence="1">The sequence shown here is derived from an EMBL/GenBank/DDBJ whole genome shotgun (WGS) entry which is preliminary data.</text>
</comment>
<organism evidence="1 2">
    <name type="scientific">Inhella inkyongensis</name>
    <dbReference type="NCBI Taxonomy" id="392593"/>
    <lineage>
        <taxon>Bacteria</taxon>
        <taxon>Pseudomonadati</taxon>
        <taxon>Pseudomonadota</taxon>
        <taxon>Betaproteobacteria</taxon>
        <taxon>Burkholderiales</taxon>
        <taxon>Sphaerotilaceae</taxon>
        <taxon>Inhella</taxon>
    </lineage>
</organism>
<gene>
    <name evidence="1" type="ORF">HNQ51_000339</name>
</gene>
<evidence type="ECO:0000313" key="2">
    <source>
        <dbReference type="Proteomes" id="UP000554837"/>
    </source>
</evidence>
<evidence type="ECO:0000313" key="1">
    <source>
        <dbReference type="EMBL" id="MBB5203046.1"/>
    </source>
</evidence>